<dbReference type="Pfam" id="PF11114">
    <property type="entry name" value="Minor_capsid_2"/>
    <property type="match status" value="1"/>
</dbReference>
<evidence type="ECO:0000313" key="2">
    <source>
        <dbReference type="Proteomes" id="UP000185427"/>
    </source>
</evidence>
<name>A0A1L7GTP5_LIMFE</name>
<evidence type="ECO:0000313" key="1">
    <source>
        <dbReference type="EMBL" id="APU45398.1"/>
    </source>
</evidence>
<dbReference type="AlphaFoldDB" id="A0A1L7GTP5"/>
<reference evidence="1 2" key="1">
    <citation type="submission" date="2016-12" db="EMBL/GenBank/DDBJ databases">
        <title>Complete Genome Sequence of Lactobacillus fermentum Strain SNUV175, a Probiotic for Treatment of Bacterial Vaginosis.</title>
        <authorList>
            <person name="Lee S."/>
            <person name="You H.J."/>
            <person name="Kwon B."/>
            <person name="Ko G."/>
        </authorList>
    </citation>
    <scope>NUCLEOTIDE SEQUENCE [LARGE SCALE GENOMIC DNA]</scope>
    <source>
        <strain evidence="1 2">SNUV175</strain>
    </source>
</reference>
<gene>
    <name evidence="1" type="ORF">BUW47_02595</name>
</gene>
<evidence type="ECO:0008006" key="3">
    <source>
        <dbReference type="Google" id="ProtNLM"/>
    </source>
</evidence>
<protein>
    <recommendedName>
        <fullName evidence="3">Capsid protein</fullName>
    </recommendedName>
</protein>
<dbReference type="InterPro" id="IPR021080">
    <property type="entry name" value="Minor_capsid_protein"/>
</dbReference>
<organism evidence="1 2">
    <name type="scientific">Limosilactobacillus fermentum</name>
    <name type="common">Lactobacillus fermentum</name>
    <dbReference type="NCBI Taxonomy" id="1613"/>
    <lineage>
        <taxon>Bacteria</taxon>
        <taxon>Bacillati</taxon>
        <taxon>Bacillota</taxon>
        <taxon>Bacilli</taxon>
        <taxon>Lactobacillales</taxon>
        <taxon>Lactobacillaceae</taxon>
        <taxon>Limosilactobacillus</taxon>
    </lineage>
</organism>
<dbReference type="Proteomes" id="UP000185427">
    <property type="component" value="Chromosome"/>
</dbReference>
<dbReference type="OrthoDB" id="2221953at2"/>
<dbReference type="EMBL" id="CP019030">
    <property type="protein sequence ID" value="APU45398.1"/>
    <property type="molecule type" value="Genomic_DNA"/>
</dbReference>
<dbReference type="RefSeq" id="WP_075667189.1">
    <property type="nucleotide sequence ID" value="NZ_CP019030.1"/>
</dbReference>
<accession>A0A1L7GTP5</accession>
<proteinExistence type="predicted"/>
<sequence length="131" mass="14655">MGVRIKIEGSLPGELLSKQAIAKGQYVLASQAMGDMDQFVPYSVKNHTHLANTASISDDGMHITYTTPYAKAQFYGMITDRKGRQHPIVNYTLSEHHQATKRWDLKAKSLYMDSWEKIVAQTLLGDDTHGS</sequence>